<dbReference type="InterPro" id="IPR029063">
    <property type="entry name" value="SAM-dependent_MTases_sf"/>
</dbReference>
<dbReference type="SUPFAM" id="SSF53335">
    <property type="entry name" value="S-adenosyl-L-methionine-dependent methyltransferases"/>
    <property type="match status" value="1"/>
</dbReference>
<proteinExistence type="predicted"/>
<name>A0ABW0FBZ9_9MICO</name>
<sequence length="310" mass="33028">MTTMPPDHPADQQVPTADPRVRVLVARLRRAGCVFAEQEARILLEASAGAELEQLCARREAGEALEHLVGCVEIGGELLAVGPGCFVPRQRTLALIDAAVQEARLRRSPVMVEAYCGVAPIAALVGRRVPGVRVHATDRDERPLVHARTNLPAGAGVHHGSGLDALPAQLAGAVDLLAAVPPYVPSGQLELMPRDAREQEPETALVAGEDGLDEVRRLLREAPRWLAPGGVLLLEMHRDQVPIVLAQARDQECFDAVGHQVAGDGETAVVRVRRDAGKPGRRDAGKQRAAVPEGTAALQRVERATGIEPA</sequence>
<comment type="caution">
    <text evidence="2">The sequence shown here is derived from an EMBL/GenBank/DDBJ whole genome shotgun (WGS) entry which is preliminary data.</text>
</comment>
<evidence type="ECO:0000313" key="3">
    <source>
        <dbReference type="Proteomes" id="UP001595937"/>
    </source>
</evidence>
<feature type="compositionally biased region" description="Basic and acidic residues" evidence="1">
    <location>
        <begin position="300"/>
        <end position="310"/>
    </location>
</feature>
<keyword evidence="2" id="KW-0489">Methyltransferase</keyword>
<dbReference type="GO" id="GO:0032259">
    <property type="term" value="P:methylation"/>
    <property type="evidence" value="ECO:0007669"/>
    <property type="project" value="UniProtKB-KW"/>
</dbReference>
<dbReference type="CDD" id="cd02440">
    <property type="entry name" value="AdoMet_MTases"/>
    <property type="match status" value="1"/>
</dbReference>
<dbReference type="Proteomes" id="UP001595937">
    <property type="component" value="Unassembled WGS sequence"/>
</dbReference>
<keyword evidence="3" id="KW-1185">Reference proteome</keyword>
<evidence type="ECO:0000313" key="2">
    <source>
        <dbReference type="EMBL" id="MFC5296508.1"/>
    </source>
</evidence>
<dbReference type="EMBL" id="JBHSLN010000012">
    <property type="protein sequence ID" value="MFC5296508.1"/>
    <property type="molecule type" value="Genomic_DNA"/>
</dbReference>
<keyword evidence="2" id="KW-0808">Transferase</keyword>
<dbReference type="PANTHER" id="PTHR18895">
    <property type="entry name" value="HEMK METHYLTRANSFERASE"/>
    <property type="match status" value="1"/>
</dbReference>
<accession>A0ABW0FBZ9</accession>
<dbReference type="RefSeq" id="WP_193117835.1">
    <property type="nucleotide sequence ID" value="NZ_BAAAIR010000046.1"/>
</dbReference>
<dbReference type="Gene3D" id="3.40.50.150">
    <property type="entry name" value="Vaccinia Virus protein VP39"/>
    <property type="match status" value="1"/>
</dbReference>
<feature type="compositionally biased region" description="Basic and acidic residues" evidence="1">
    <location>
        <begin position="275"/>
        <end position="286"/>
    </location>
</feature>
<organism evidence="2 3">
    <name type="scientific">Brachybacterium tyrofermentans</name>
    <dbReference type="NCBI Taxonomy" id="47848"/>
    <lineage>
        <taxon>Bacteria</taxon>
        <taxon>Bacillati</taxon>
        <taxon>Actinomycetota</taxon>
        <taxon>Actinomycetes</taxon>
        <taxon>Micrococcales</taxon>
        <taxon>Dermabacteraceae</taxon>
        <taxon>Brachybacterium</taxon>
    </lineage>
</organism>
<dbReference type="GO" id="GO:0008168">
    <property type="term" value="F:methyltransferase activity"/>
    <property type="evidence" value="ECO:0007669"/>
    <property type="project" value="UniProtKB-KW"/>
</dbReference>
<dbReference type="PANTHER" id="PTHR18895:SF74">
    <property type="entry name" value="MTRF1L RELEASE FACTOR GLUTAMINE METHYLTRANSFERASE"/>
    <property type="match status" value="1"/>
</dbReference>
<dbReference type="InterPro" id="IPR050320">
    <property type="entry name" value="N5-glutamine_MTase"/>
</dbReference>
<reference evidence="3" key="1">
    <citation type="journal article" date="2019" name="Int. J. Syst. Evol. Microbiol.">
        <title>The Global Catalogue of Microorganisms (GCM) 10K type strain sequencing project: providing services to taxonomists for standard genome sequencing and annotation.</title>
        <authorList>
            <consortium name="The Broad Institute Genomics Platform"/>
            <consortium name="The Broad Institute Genome Sequencing Center for Infectious Disease"/>
            <person name="Wu L."/>
            <person name="Ma J."/>
        </authorList>
    </citation>
    <scope>NUCLEOTIDE SEQUENCE [LARGE SCALE GENOMIC DNA]</scope>
    <source>
        <strain evidence="3">CGMCC 1.16455</strain>
    </source>
</reference>
<feature type="region of interest" description="Disordered" evidence="1">
    <location>
        <begin position="275"/>
        <end position="310"/>
    </location>
</feature>
<gene>
    <name evidence="2" type="ORF">ACFPK8_03210</name>
</gene>
<dbReference type="GeneID" id="303298382"/>
<protein>
    <submittedName>
        <fullName evidence="2">N5-glutamine methyltransferase family protein</fullName>
    </submittedName>
</protein>
<evidence type="ECO:0000256" key="1">
    <source>
        <dbReference type="SAM" id="MobiDB-lite"/>
    </source>
</evidence>